<dbReference type="InterPro" id="IPR008636">
    <property type="entry name" value="Hook_C"/>
</dbReference>
<dbReference type="OrthoDB" id="49395at2759"/>
<feature type="region of interest" description="Disordered" evidence="2">
    <location>
        <begin position="901"/>
        <end position="965"/>
    </location>
</feature>
<feature type="compositionally biased region" description="Low complexity" evidence="2">
    <location>
        <begin position="1791"/>
        <end position="1802"/>
    </location>
</feature>
<sequence length="2833" mass="307053">MAARPNERSVVAREQAQHMDDRKELDAFFHFFATFDLSRPVSDPSDLSDGAALSDILAIVDSSYFKATRPSAQPSDNWVLRFSALKKLYRLMTQYFADVLQKPTSSLDVPDLQAIAKDGNVHAILSLCRLTIAIGVHCEKNKEFIEKIQELSQEDQHCLMKAIEQVMAKIQNTQGYVDPIESNMTEDDHYYRIQSERSAIFSEKETLEKVYQTLLEEHRGLQTSYDDAVSEKEDALAQLRQAKREVESKRNEKADVMMRVVTEVGFRQKSEDNLAMAESELDKHTNLVTELTKKIDELQVKADEASRLKDQVDEYRHAADKLQKTENVMEKYKKKLQEGADLRQHSLEKQNADLVDNNAALEEEYRKVAAFKPLMESYKNQIADLETKNSQRSQETDTLKFQLEQARTKLKFAEEERSKDRETMELYQERVKELETAAASGRPSRPARREIEAAEAATGDTMSVSELTGASRSSGVESVGEEFEDEDDGVQGLGGELDDALTGTTMTDLKLRIRKLQRELESVRKNEADASRLLVLENLLEDANRMKTRYESDYLAAHREKLILQRDLEEIRSGRSMGDGAEAAIALRQRLNETVDQLETLQKEHAGLEVKFDTLNKELTIAKSDLNLVNKDQLDILASLRESVNEDKAGLEADIEKLKKANKELSEKNRMQLEQVNGLLLEKVNLQSESIGHRERMLQREKDFGDLRASLSGKDLPEDIKARLLSLHEDNLILKEQNKTASDKLAKARQFIKEQDKLFKEQHVASAGSIPIPYAEITLQANAFEEAETSFRSQIKILEEEVEHQKKLLVERAQQFRREQELMLSVIHVAEMKKLRQQAPQSKPAPTAWLPVLRNTIWLNIPLSHQVFGVARKIDIIHPHTRARRASSAMTSCASRTIDGNSLGAQQGSGRNCAGVRTKCQGPDSGEKLRRLLPSSSSLMASSPVSQGGHHRRRQNARRQPLGRTNTLFGAIKNIVTAPLSWFASTDDFEDSRDSTGKRRRLALVPTEPALDEEERAPRAKRMRVDSPPRELRREGAYLDPPHALFEQPPSIGRSVSTGTQTTTTQLPAVGITGNYVRSTLSPLRNLSISRTMSIDPPLRPQSRDDGVFQSQRPLGSNQDMDSSMESIHPLPALPASSATSFPRTSISMPRDLSVPYSRPPFRMRTSLTPQPAQIQRERSEPPPLQLLKVRPTFVKPPPIDEGERAASNEPGPTLGSLVDSVRRTQSPARQHSSLLFGGKTQVEPKSAEMSRAQKALHELEIYKTPLLPTRLRNGTGQPSITGVPDLFRPRRKLVLMKDEGQVSDRKLGRKETVSPDKNGTKPYAGAGGMKKMLAKRKLELEEEQEQEGEEVSMKTEKAKEKQKDESMDEEKAEPLPSLPKEIPIPPPKDDWYSLASGPSSSSGGSSLRVGRAKSSRNHISRPTARPKAKFSAAFEEEGDDSMLDEDKEREILEEAAKKAPAFNIPAGFSFAKDVKPIEHNTASAKEPPIKSLPFSFSAPTAPVAPVPEKKAEVQIPAAPSPSSQPPPTTALPFSFGVPPATGAPSQEKSPLLFGPLPSAASKPAEVASSNGTIPNFFARSEAFNKPIEVKTPPLTFGTQPVDAPKIEVTASTPGAAPSFSFKPTGNGTPSTSSGATSLFGSPAPSAPMKDVANPFWDGEKKPEEPNNGQAQAASVPTFGAVAQQEKLMEEAKEAKASVAPAPSLFGDSSKVATTPTLFSTPSTQPAEASGTSKLPAFTFGAPSAGTSPFDAKPAAESTTTVAKPAPSMFGAQPASTGFTPSSGSSLFGAPSTTDTSKPTTSLFGTTAKPVSEPEKPTSSFGMPPSTSATTFTFGQPTPALTVEAPKPVTSNGPMLSNGGPPSETKALSPIPFVFGQPSNKEEAKPASPSPFKFGAPEKEIKVESPTPFNFGAPSTPQAAEKTSPFTFGTPSASPVPPPIFPFGAGGSTASDVSKPLQIDRPTTPPKNGEQEFRMEESPTREVQQANADNKLSFTGFGFGNPPTTGSVLFGGPTSAPPATTAPFPFSSNSSSNPFAAPPMKESKSEGPKPFSFGQPSAPATAPSTSTGFGFGQTTQKAESPRPSTAGSFGGFGGGPGTPTSTTSAFNFGGPPASNPFGQQQSGGSAPSSPSTFQSPSGFNFGGPTSGTGFGFGSQPASPATGSTSLPQSGTPFGGGNTGFNSSAPSSPFSAPTQIAPSTSAGGTLFTIGAAPPPQQGTQRQIKKLPNRARAKRLAHSQCSLNIAFDHASDSNLPSTKDYRLAALNDMLLIITHDRIATYPYTGVHGLRRMHPREFSGLAKGRDISGTHTVSSFLFFVLSYRLSPTLSPHYHNLSGQLHTKSCPPPIRMFTDYCRSAVDPPRCYTTLNSTFCFGYLSMENMYSFLANQLRNSEPILTRHVEAGGRHQMTHNPCDSFMLNLSTPITLRPALHKVTRLFTANVRLLASQATLSTILTGSHRAMSVEPSTDESYSTEFQVIDGSVLEGGGQILRNAISLAGLLRKPIRIENIRSGRSQPGLKNQHRTGLELAAEISSARLTGASNGSTMIEFEPDRDKGIELPGRWMADTVTAGATTLLMQIALPLLLFKSSSSSEFQLEGEPSVLTLRGGTNAGQAPQVDYTQHIFLPFFRKHFLPPSHSTSRSVELETKKRGYYPKGGGEIELRVWPLLPGEKLRPVNLNLVEKSRGRLVRVGGIVHYAGLPRVVGDGMRDGAVKMIKECVEKGEWCSAGTKVRIRPSGAPATGAAGEDLGEDVLVDITVKREPNHLTKGAGSGIVVWAEFENGAVRLGGSAVGKKGVEPSEVGRAAVEELGKGVEAGGCVEEASATTAAMLMCC</sequence>
<dbReference type="GO" id="GO:0030705">
    <property type="term" value="P:cytoskeleton-dependent intracellular transport"/>
    <property type="evidence" value="ECO:0007669"/>
    <property type="project" value="InterPro"/>
</dbReference>
<feature type="domain" description="HOOK N-terminal" evidence="6">
    <location>
        <begin position="26"/>
        <end position="164"/>
    </location>
</feature>
<feature type="compositionally biased region" description="Pro residues" evidence="2">
    <location>
        <begin position="1519"/>
        <end position="1530"/>
    </location>
</feature>
<dbReference type="InterPro" id="IPR036553">
    <property type="entry name" value="RPTC_insert"/>
</dbReference>
<feature type="region of interest" description="Disordered" evidence="2">
    <location>
        <begin position="1093"/>
        <end position="1180"/>
    </location>
</feature>
<dbReference type="GO" id="GO:0006396">
    <property type="term" value="P:RNA processing"/>
    <property type="evidence" value="ECO:0007669"/>
    <property type="project" value="InterPro"/>
</dbReference>
<dbReference type="Pfam" id="PF19047">
    <property type="entry name" value="HOOK_N"/>
    <property type="match status" value="1"/>
</dbReference>
<feature type="compositionally biased region" description="Polar residues" evidence="2">
    <location>
        <begin position="1109"/>
        <end position="1126"/>
    </location>
</feature>
<comment type="caution">
    <text evidence="7">The sequence shown here is derived from an EMBL/GenBank/DDBJ whole genome shotgun (WGS) entry which is preliminary data.</text>
</comment>
<feature type="compositionally biased region" description="Basic and acidic residues" evidence="2">
    <location>
        <begin position="1023"/>
        <end position="1037"/>
    </location>
</feature>
<dbReference type="InterPro" id="IPR043936">
    <property type="entry name" value="HOOK_N"/>
</dbReference>
<feature type="coiled-coil region" evidence="1">
    <location>
        <begin position="506"/>
        <end position="553"/>
    </location>
</feature>
<dbReference type="GO" id="GO:0008017">
    <property type="term" value="F:microtubule binding"/>
    <property type="evidence" value="ECO:0007669"/>
    <property type="project" value="InterPro"/>
</dbReference>
<feature type="compositionally biased region" description="Gly residues" evidence="2">
    <location>
        <begin position="2088"/>
        <end position="2097"/>
    </location>
</feature>
<feature type="compositionally biased region" description="Basic residues" evidence="2">
    <location>
        <begin position="1411"/>
        <end position="1429"/>
    </location>
</feature>
<feature type="compositionally biased region" description="Low complexity" evidence="2">
    <location>
        <begin position="932"/>
        <end position="946"/>
    </location>
</feature>
<feature type="compositionally biased region" description="Polar residues" evidence="2">
    <location>
        <begin position="1817"/>
        <end position="1836"/>
    </location>
</feature>
<evidence type="ECO:0000313" key="8">
    <source>
        <dbReference type="Proteomes" id="UP000559027"/>
    </source>
</evidence>
<feature type="region of interest" description="Disordered" evidence="2">
    <location>
        <begin position="1196"/>
        <end position="1249"/>
    </location>
</feature>
<dbReference type="InterPro" id="IPR023797">
    <property type="entry name" value="RNA3'_phos_cyclase_dom"/>
</dbReference>
<gene>
    <name evidence="7" type="ORF">D9756_001760</name>
</gene>
<dbReference type="PANTHER" id="PTHR11096">
    <property type="entry name" value="RNA 3' TERMINAL PHOSPHATE CYCLASE"/>
    <property type="match status" value="1"/>
</dbReference>
<dbReference type="GO" id="GO:0005634">
    <property type="term" value="C:nucleus"/>
    <property type="evidence" value="ECO:0007669"/>
    <property type="project" value="TreeGrafter"/>
</dbReference>
<keyword evidence="8" id="KW-1185">Reference proteome</keyword>
<dbReference type="SUPFAM" id="SSF116907">
    <property type="entry name" value="Hook domain"/>
    <property type="match status" value="1"/>
</dbReference>
<feature type="compositionally biased region" description="Low complexity" evidence="2">
    <location>
        <begin position="1397"/>
        <end position="1407"/>
    </location>
</feature>
<feature type="compositionally biased region" description="Low complexity" evidence="2">
    <location>
        <begin position="1994"/>
        <end position="2039"/>
    </location>
</feature>
<dbReference type="Gene3D" id="1.10.418.10">
    <property type="entry name" value="Calponin-like domain"/>
    <property type="match status" value="1"/>
</dbReference>
<dbReference type="GO" id="GO:0031122">
    <property type="term" value="P:cytoplasmic microtubule organization"/>
    <property type="evidence" value="ECO:0007669"/>
    <property type="project" value="InterPro"/>
</dbReference>
<feature type="coiled-coil region" evidence="1">
    <location>
        <begin position="581"/>
        <end position="675"/>
    </location>
</feature>
<feature type="domain" description="Hook C-terminal" evidence="5">
    <location>
        <begin position="207"/>
        <end position="442"/>
    </location>
</feature>
<dbReference type="InterPro" id="IPR036872">
    <property type="entry name" value="CH_dom_sf"/>
</dbReference>
<feature type="compositionally biased region" description="Polar residues" evidence="2">
    <location>
        <begin position="1981"/>
        <end position="1993"/>
    </location>
</feature>
<name>A0A8H5LI97_9AGAR</name>
<proteinExistence type="predicted"/>
<feature type="domain" description="RNA 3'-terminal phosphate cyclase" evidence="3">
    <location>
        <begin position="2482"/>
        <end position="2831"/>
    </location>
</feature>
<feature type="compositionally biased region" description="Polar residues" evidence="2">
    <location>
        <begin position="1224"/>
        <end position="1234"/>
    </location>
</feature>
<feature type="compositionally biased region" description="Basic and acidic residues" evidence="2">
    <location>
        <begin position="1352"/>
        <end position="1366"/>
    </location>
</feature>
<feature type="compositionally biased region" description="Acidic residues" evidence="2">
    <location>
        <begin position="1435"/>
        <end position="1444"/>
    </location>
</feature>
<reference evidence="7 8" key="1">
    <citation type="journal article" date="2020" name="ISME J.">
        <title>Uncovering the hidden diversity of litter-decomposition mechanisms in mushroom-forming fungi.</title>
        <authorList>
            <person name="Floudas D."/>
            <person name="Bentzer J."/>
            <person name="Ahren D."/>
            <person name="Johansson T."/>
            <person name="Persson P."/>
            <person name="Tunlid A."/>
        </authorList>
    </citation>
    <scope>NUCLEOTIDE SEQUENCE [LARGE SCALE GENOMIC DNA]</scope>
    <source>
        <strain evidence="7 8">CBS 146.42</strain>
    </source>
</reference>
<evidence type="ECO:0000259" key="6">
    <source>
        <dbReference type="Pfam" id="PF19047"/>
    </source>
</evidence>
<feature type="compositionally biased region" description="Acidic residues" evidence="2">
    <location>
        <begin position="479"/>
        <end position="489"/>
    </location>
</feature>
<feature type="compositionally biased region" description="Basic and acidic residues" evidence="2">
    <location>
        <begin position="1969"/>
        <end position="1980"/>
    </location>
</feature>
<feature type="region of interest" description="Disordered" evidence="2">
    <location>
        <begin position="1300"/>
        <end position="1445"/>
    </location>
</feature>
<dbReference type="Pfam" id="PF01137">
    <property type="entry name" value="RTC"/>
    <property type="match status" value="1"/>
</dbReference>
<feature type="compositionally biased region" description="Polar residues" evidence="2">
    <location>
        <begin position="1622"/>
        <end position="1640"/>
    </location>
</feature>
<organism evidence="7 8">
    <name type="scientific">Leucocoprinus leucothites</name>
    <dbReference type="NCBI Taxonomy" id="201217"/>
    <lineage>
        <taxon>Eukaryota</taxon>
        <taxon>Fungi</taxon>
        <taxon>Dikarya</taxon>
        <taxon>Basidiomycota</taxon>
        <taxon>Agaricomycotina</taxon>
        <taxon>Agaricomycetes</taxon>
        <taxon>Agaricomycetidae</taxon>
        <taxon>Agaricales</taxon>
        <taxon>Agaricineae</taxon>
        <taxon>Agaricaceae</taxon>
        <taxon>Leucocoprinus</taxon>
    </lineage>
</organism>
<feature type="compositionally biased region" description="Polar residues" evidence="2">
    <location>
        <begin position="901"/>
        <end position="910"/>
    </location>
</feature>
<feature type="region of interest" description="Disordered" evidence="2">
    <location>
        <begin position="1611"/>
        <end position="1675"/>
    </location>
</feature>
<feature type="compositionally biased region" description="Low complexity" evidence="2">
    <location>
        <begin position="2116"/>
        <end position="2139"/>
    </location>
</feature>
<feature type="compositionally biased region" description="Low complexity" evidence="2">
    <location>
        <begin position="2056"/>
        <end position="2076"/>
    </location>
</feature>
<evidence type="ECO:0000256" key="1">
    <source>
        <dbReference type="SAM" id="Coils"/>
    </source>
</evidence>
<feature type="region of interest" description="Disordered" evidence="2">
    <location>
        <begin position="1716"/>
        <end position="2219"/>
    </location>
</feature>
<evidence type="ECO:0000259" key="5">
    <source>
        <dbReference type="Pfam" id="PF05622"/>
    </source>
</evidence>
<protein>
    <submittedName>
        <fullName evidence="7">Uncharacterized protein</fullName>
    </submittedName>
</protein>
<feature type="compositionally biased region" description="Polar residues" evidence="2">
    <location>
        <begin position="1137"/>
        <end position="1148"/>
    </location>
</feature>
<dbReference type="EMBL" id="JAACJO010000005">
    <property type="protein sequence ID" value="KAF5358119.1"/>
    <property type="molecule type" value="Genomic_DNA"/>
</dbReference>
<feature type="compositionally biased region" description="Basic and acidic residues" evidence="2">
    <location>
        <begin position="1300"/>
        <end position="1315"/>
    </location>
</feature>
<dbReference type="SUPFAM" id="SSF55205">
    <property type="entry name" value="EPT/RTPC-like"/>
    <property type="match status" value="1"/>
</dbReference>
<feature type="compositionally biased region" description="Polar residues" evidence="2">
    <location>
        <begin position="1774"/>
        <end position="1786"/>
    </location>
</feature>
<dbReference type="CDD" id="cd22211">
    <property type="entry name" value="HkD_SF"/>
    <property type="match status" value="1"/>
</dbReference>
<evidence type="ECO:0000259" key="4">
    <source>
        <dbReference type="Pfam" id="PF05189"/>
    </source>
</evidence>
<feature type="region of interest" description="Disordered" evidence="2">
    <location>
        <begin position="1007"/>
        <end position="1061"/>
    </location>
</feature>
<feature type="region of interest" description="Disordered" evidence="2">
    <location>
        <begin position="435"/>
        <end position="490"/>
    </location>
</feature>
<dbReference type="InterPro" id="IPR000228">
    <property type="entry name" value="RNA3'_term_phos_cyc"/>
</dbReference>
<feature type="compositionally biased region" description="Acidic residues" evidence="2">
    <location>
        <begin position="1341"/>
        <end position="1351"/>
    </location>
</feature>
<dbReference type="InterPro" id="IPR013792">
    <property type="entry name" value="RNA3'P_cycl/enolpyr_Trfase_a/b"/>
</dbReference>
<dbReference type="PANTHER" id="PTHR11096:SF0">
    <property type="entry name" value="RNA 3'-TERMINAL PHOSPHATE CYCLASE"/>
    <property type="match status" value="1"/>
</dbReference>
<dbReference type="Gene3D" id="3.30.360.20">
    <property type="entry name" value="RNA 3'-terminal phosphate cyclase, insert domain"/>
    <property type="match status" value="1"/>
</dbReference>
<feature type="compositionally biased region" description="Polar residues" evidence="2">
    <location>
        <begin position="2155"/>
        <end position="2168"/>
    </location>
</feature>
<dbReference type="PROSITE" id="PS01287">
    <property type="entry name" value="RTC"/>
    <property type="match status" value="1"/>
</dbReference>
<keyword evidence="1" id="KW-0175">Coiled coil</keyword>
<dbReference type="GO" id="GO:0003963">
    <property type="term" value="F:RNA-3'-phosphate cyclase activity"/>
    <property type="evidence" value="ECO:0007669"/>
    <property type="project" value="TreeGrafter"/>
</dbReference>
<evidence type="ECO:0000313" key="7">
    <source>
        <dbReference type="EMBL" id="KAF5358119.1"/>
    </source>
</evidence>
<accession>A0A8H5LI97</accession>
<dbReference type="Proteomes" id="UP000559027">
    <property type="component" value="Unassembled WGS sequence"/>
</dbReference>
<dbReference type="Pfam" id="PF05189">
    <property type="entry name" value="RTC_insert"/>
    <property type="match status" value="1"/>
</dbReference>
<feature type="compositionally biased region" description="Gly residues" evidence="2">
    <location>
        <begin position="2140"/>
        <end position="2152"/>
    </location>
</feature>
<feature type="domain" description="RNA 3'-terminal phosphate cyclase insert" evidence="4">
    <location>
        <begin position="2683"/>
        <end position="2810"/>
    </location>
</feature>
<dbReference type="InterPro" id="IPR013791">
    <property type="entry name" value="RNA3'-term_phos_cycl_insert"/>
</dbReference>
<feature type="compositionally biased region" description="Polar residues" evidence="2">
    <location>
        <begin position="1716"/>
        <end position="1733"/>
    </location>
</feature>
<feature type="region of interest" description="Disordered" evidence="2">
    <location>
        <begin position="1480"/>
        <end position="1572"/>
    </location>
</feature>
<dbReference type="Gene3D" id="3.65.10.20">
    <property type="entry name" value="RNA 3'-terminal phosphate cyclase domain"/>
    <property type="match status" value="1"/>
</dbReference>
<feature type="compositionally biased region" description="Polar residues" evidence="2">
    <location>
        <begin position="2193"/>
        <end position="2202"/>
    </location>
</feature>
<feature type="compositionally biased region" description="Polar residues" evidence="2">
    <location>
        <begin position="460"/>
        <end position="472"/>
    </location>
</feature>
<evidence type="ECO:0000256" key="2">
    <source>
        <dbReference type="SAM" id="MobiDB-lite"/>
    </source>
</evidence>
<dbReference type="Pfam" id="PF05622">
    <property type="entry name" value="HOOK"/>
    <property type="match status" value="1"/>
</dbReference>
<feature type="compositionally biased region" description="Low complexity" evidence="2">
    <location>
        <begin position="2179"/>
        <end position="2192"/>
    </location>
</feature>
<dbReference type="InterPro" id="IPR020719">
    <property type="entry name" value="RNA3'_term_phos_cycl-like_CS"/>
</dbReference>
<dbReference type="InterPro" id="IPR037136">
    <property type="entry name" value="RNA3'_phos_cyclase_dom_sf"/>
</dbReference>
<evidence type="ECO:0000259" key="3">
    <source>
        <dbReference type="Pfam" id="PF01137"/>
    </source>
</evidence>